<dbReference type="AlphaFoldDB" id="A0A934SWX5"/>
<comment type="caution">
    <text evidence="2">The sequence shown here is derived from an EMBL/GenBank/DDBJ whole genome shotgun (WGS) entry which is preliminary data.</text>
</comment>
<dbReference type="Proteomes" id="UP000622890">
    <property type="component" value="Unassembled WGS sequence"/>
</dbReference>
<evidence type="ECO:0000313" key="3">
    <source>
        <dbReference type="Proteomes" id="UP000622890"/>
    </source>
</evidence>
<reference evidence="2" key="1">
    <citation type="submission" date="2021-01" db="EMBL/GenBank/DDBJ databases">
        <title>Genome sequence of strain Noviherbaspirillum sp. DKR-6.</title>
        <authorList>
            <person name="Chaudhary D.K."/>
        </authorList>
    </citation>
    <scope>NUCLEOTIDE SEQUENCE</scope>
    <source>
        <strain evidence="2">DKR-6</strain>
    </source>
</reference>
<gene>
    <name evidence="2" type="ORF">JJB74_21215</name>
</gene>
<protein>
    <submittedName>
        <fullName evidence="2">Uncharacterized protein</fullName>
    </submittedName>
</protein>
<name>A0A934SWX5_9BURK</name>
<keyword evidence="3" id="KW-1185">Reference proteome</keyword>
<organism evidence="2 3">
    <name type="scientific">Noviherbaspirillum pedocola</name>
    <dbReference type="NCBI Taxonomy" id="2801341"/>
    <lineage>
        <taxon>Bacteria</taxon>
        <taxon>Pseudomonadati</taxon>
        <taxon>Pseudomonadota</taxon>
        <taxon>Betaproteobacteria</taxon>
        <taxon>Burkholderiales</taxon>
        <taxon>Oxalobacteraceae</taxon>
        <taxon>Noviherbaspirillum</taxon>
    </lineage>
</organism>
<accession>A0A934SWX5</accession>
<evidence type="ECO:0000256" key="1">
    <source>
        <dbReference type="SAM" id="MobiDB-lite"/>
    </source>
</evidence>
<dbReference type="EMBL" id="JAEPBG010000010">
    <property type="protein sequence ID" value="MBK4737149.1"/>
    <property type="molecule type" value="Genomic_DNA"/>
</dbReference>
<sequence length="120" mass="13974">MRWNADGQWRGSAGRRVSMPSSGDRGVEPGGYAVRFWDREKWAKKKSLLRYRFRLSTAIRRRSFSMNKFNWEETEKSISELPFSKKIDLVDMILDSIKAEDVLLSPAVRSVLARRVESYA</sequence>
<dbReference type="RefSeq" id="WP_200595202.1">
    <property type="nucleotide sequence ID" value="NZ_JAEPBG010000010.1"/>
</dbReference>
<proteinExistence type="predicted"/>
<evidence type="ECO:0000313" key="2">
    <source>
        <dbReference type="EMBL" id="MBK4737149.1"/>
    </source>
</evidence>
<feature type="region of interest" description="Disordered" evidence="1">
    <location>
        <begin position="1"/>
        <end position="28"/>
    </location>
</feature>